<dbReference type="SUPFAM" id="SSF56784">
    <property type="entry name" value="HAD-like"/>
    <property type="match status" value="1"/>
</dbReference>
<keyword evidence="4" id="KW-0479">Metal-binding</keyword>
<feature type="non-terminal residue" evidence="7">
    <location>
        <position position="1"/>
    </location>
</feature>
<dbReference type="NCBIfam" id="TIGR01670">
    <property type="entry name" value="KdsC-phosphatas"/>
    <property type="match status" value="1"/>
</dbReference>
<gene>
    <name evidence="7" type="ORF">METZ01_LOCUS98052</name>
</gene>
<evidence type="ECO:0000313" key="7">
    <source>
        <dbReference type="EMBL" id="SVA45198.1"/>
    </source>
</evidence>
<dbReference type="PANTHER" id="PTHR21485:SF3">
    <property type="entry name" value="N-ACYLNEURAMINATE CYTIDYLYLTRANSFERASE"/>
    <property type="match status" value="1"/>
</dbReference>
<evidence type="ECO:0000256" key="1">
    <source>
        <dbReference type="ARBA" id="ARBA00001946"/>
    </source>
</evidence>
<dbReference type="CDD" id="cd01630">
    <property type="entry name" value="HAD_KDO-like"/>
    <property type="match status" value="1"/>
</dbReference>
<reference evidence="7" key="1">
    <citation type="submission" date="2018-05" db="EMBL/GenBank/DDBJ databases">
        <authorList>
            <person name="Lanie J.A."/>
            <person name="Ng W.-L."/>
            <person name="Kazmierczak K.M."/>
            <person name="Andrzejewski T.M."/>
            <person name="Davidsen T.M."/>
            <person name="Wayne K.J."/>
            <person name="Tettelin H."/>
            <person name="Glass J.I."/>
            <person name="Rusch D."/>
            <person name="Podicherti R."/>
            <person name="Tsui H.-C.T."/>
            <person name="Winkler M.E."/>
        </authorList>
    </citation>
    <scope>NUCLEOTIDE SEQUENCE</scope>
</reference>
<comment type="similarity">
    <text evidence="2">Belongs to the KdsC family.</text>
</comment>
<organism evidence="7">
    <name type="scientific">marine metagenome</name>
    <dbReference type="NCBI Taxonomy" id="408172"/>
    <lineage>
        <taxon>unclassified sequences</taxon>
        <taxon>metagenomes</taxon>
        <taxon>ecological metagenomes</taxon>
    </lineage>
</organism>
<name>A0A381VZM8_9ZZZZ</name>
<protein>
    <recommendedName>
        <fullName evidence="8">3-deoxy-D-manno-octulosonate 8-phosphate phosphatase KdsC</fullName>
    </recommendedName>
</protein>
<dbReference type="GO" id="GO:0016788">
    <property type="term" value="F:hydrolase activity, acting on ester bonds"/>
    <property type="evidence" value="ECO:0007669"/>
    <property type="project" value="InterPro"/>
</dbReference>
<dbReference type="SFLD" id="SFLDS00003">
    <property type="entry name" value="Haloacid_Dehalogenase"/>
    <property type="match status" value="1"/>
</dbReference>
<dbReference type="InterPro" id="IPR036412">
    <property type="entry name" value="HAD-like_sf"/>
</dbReference>
<evidence type="ECO:0000256" key="6">
    <source>
        <dbReference type="ARBA" id="ARBA00022842"/>
    </source>
</evidence>
<comment type="subunit">
    <text evidence="3">Homotetramer.</text>
</comment>
<dbReference type="InterPro" id="IPR050793">
    <property type="entry name" value="CMP-NeuNAc_synthase"/>
</dbReference>
<dbReference type="PIRSF" id="PIRSF006118">
    <property type="entry name" value="KDO8-P_Ptase"/>
    <property type="match status" value="1"/>
</dbReference>
<evidence type="ECO:0000256" key="4">
    <source>
        <dbReference type="ARBA" id="ARBA00022723"/>
    </source>
</evidence>
<dbReference type="GO" id="GO:0008781">
    <property type="term" value="F:N-acylneuraminate cytidylyltransferase activity"/>
    <property type="evidence" value="ECO:0007669"/>
    <property type="project" value="TreeGrafter"/>
</dbReference>
<dbReference type="InterPro" id="IPR023214">
    <property type="entry name" value="HAD_sf"/>
</dbReference>
<keyword evidence="6" id="KW-0460">Magnesium</keyword>
<proteinExistence type="inferred from homology"/>
<dbReference type="PANTHER" id="PTHR21485">
    <property type="entry name" value="HAD SUPERFAMILY MEMBERS CMAS AND KDSC"/>
    <property type="match status" value="1"/>
</dbReference>
<dbReference type="AlphaFoldDB" id="A0A381VZM8"/>
<dbReference type="Pfam" id="PF08282">
    <property type="entry name" value="Hydrolase_3"/>
    <property type="match status" value="1"/>
</dbReference>
<evidence type="ECO:0000256" key="5">
    <source>
        <dbReference type="ARBA" id="ARBA00022801"/>
    </source>
</evidence>
<evidence type="ECO:0000256" key="2">
    <source>
        <dbReference type="ARBA" id="ARBA00005893"/>
    </source>
</evidence>
<keyword evidence="5" id="KW-0378">Hydrolase</keyword>
<dbReference type="SFLD" id="SFLDG01136">
    <property type="entry name" value="C1.6:_Phosphoserine_Phosphatas"/>
    <property type="match status" value="1"/>
</dbReference>
<dbReference type="Gene3D" id="3.40.50.1000">
    <property type="entry name" value="HAD superfamily/HAD-like"/>
    <property type="match status" value="1"/>
</dbReference>
<dbReference type="InterPro" id="IPR010023">
    <property type="entry name" value="KdsC_fam"/>
</dbReference>
<sequence length="169" mass="17868">VPDQVRKKAKGIRLLVLDVDGVLTDGGLHFDDEGREHKIFHVLDGYGIRSLMDAGIEVAVISGRSSLAVKARLAELGLLHIYLGQDNKLVTLKKLVHTLKLPATAVAYVGDDVPDQECMSHAGLAVAVADAHPNVIATADWQTSLGGGRGAVRQVCDLIMASAPGSTDQ</sequence>
<dbReference type="FunFam" id="3.40.50.1000:FF:000029">
    <property type="entry name" value="3-deoxy-D-manno-octulosonate 8-phosphate phosphatase KdsC"/>
    <property type="match status" value="1"/>
</dbReference>
<dbReference type="GO" id="GO:0046872">
    <property type="term" value="F:metal ion binding"/>
    <property type="evidence" value="ECO:0007669"/>
    <property type="project" value="UniProtKB-KW"/>
</dbReference>
<dbReference type="SFLD" id="SFLDG01138">
    <property type="entry name" value="C1.6.2:_Deoxy-d-mannose-octulo"/>
    <property type="match status" value="1"/>
</dbReference>
<dbReference type="EMBL" id="UINC01010134">
    <property type="protein sequence ID" value="SVA45198.1"/>
    <property type="molecule type" value="Genomic_DNA"/>
</dbReference>
<comment type="cofactor">
    <cofactor evidence="1">
        <name>Mg(2+)</name>
        <dbReference type="ChEBI" id="CHEBI:18420"/>
    </cofactor>
</comment>
<accession>A0A381VZM8</accession>
<evidence type="ECO:0000256" key="3">
    <source>
        <dbReference type="ARBA" id="ARBA00011881"/>
    </source>
</evidence>
<evidence type="ECO:0008006" key="8">
    <source>
        <dbReference type="Google" id="ProtNLM"/>
    </source>
</evidence>